<feature type="region of interest" description="Disordered" evidence="13">
    <location>
        <begin position="295"/>
        <end position="363"/>
    </location>
</feature>
<keyword evidence="10 12" id="KW-0975">Bacterial flagellum</keyword>
<accession>D5BV83</accession>
<evidence type="ECO:0000313" key="18">
    <source>
        <dbReference type="Proteomes" id="UP000001844"/>
    </source>
</evidence>
<evidence type="ECO:0000256" key="4">
    <source>
        <dbReference type="ARBA" id="ARBA00007971"/>
    </source>
</evidence>
<evidence type="ECO:0000256" key="5">
    <source>
        <dbReference type="ARBA" id="ARBA00017949"/>
    </source>
</evidence>
<evidence type="ECO:0000256" key="11">
    <source>
        <dbReference type="ARBA" id="ARBA00025936"/>
    </source>
</evidence>
<dbReference type="PIRSF" id="PIRSF004862">
    <property type="entry name" value="FliF"/>
    <property type="match status" value="1"/>
</dbReference>
<comment type="subunit">
    <text evidence="11">The basal body constitutes a major portion of the flagellar organelle and consists of four rings (L,P,S, and M) mounted on a central rod. The M ring is integral to the inner membrane of the cell and may be connected to the flagellar rod via the S ring. The S (supramembrane ring) lies just distal to the M ring. The L and P rings lie in the outer membrane and the periplasmic space, respectively.</text>
</comment>
<organism evidence="17 18">
    <name type="scientific">Nitrosococcus halophilus (strain Nc4)</name>
    <dbReference type="NCBI Taxonomy" id="472759"/>
    <lineage>
        <taxon>Bacteria</taxon>
        <taxon>Pseudomonadati</taxon>
        <taxon>Pseudomonadota</taxon>
        <taxon>Gammaproteobacteria</taxon>
        <taxon>Chromatiales</taxon>
        <taxon>Chromatiaceae</taxon>
        <taxon>Nitrosococcus</taxon>
    </lineage>
</organism>
<sequence length="566" mass="61642">MADANTHRNPPAAAPETLPAASSSLAVLQANIARLSPLKQVGLLLMIAVSVALGVGIFLWSQSPNYQILYGAVSGKEKGEIVEALQKANIDYQLDEATGALMVPASQVHEVRLQLAMEGLPRSAGTGFELLEQNPGFGVSEFLEKARYQRVLEGELARTISTLNNVKSARVHLALPKRSVFIRDRKVPSASVVLDLYPGRMLAPGQVAAITHLVASSIPELESAGVTVVNQEGDLLTQPERSQTLEMTASQFEYTRRIEEEYGHRIQRILAPLVGADKVRAQVVAEVDFTVTEQTQERYEPEKRALRSEQTAEEERIGGRLPGGIPGALSNQPPDEAQVPETLNGANEGESQPSEPPSSRSLRATRNYELDRTISHIRLAPGDIRRLSVAVLVDEKLVTDAEGNVSTSPRSPQELEHITGLVKEAVGFNPDRGDTINVINAPFVPNEELEPLPEPPFWQQEWFWVAVKQGGGILAVLFLLLGVLRPTFRRLTTVPEPVTVPSLPKGSDEDKEGLKEDRLTLSSNAPTLQLSGPDSLEANLERVRKMAADDSERVAQVVKNWVSGDG</sequence>
<evidence type="ECO:0000256" key="14">
    <source>
        <dbReference type="SAM" id="Phobius"/>
    </source>
</evidence>
<name>D5BV83_NITHN</name>
<keyword evidence="17" id="KW-0966">Cell projection</keyword>
<feature type="compositionally biased region" description="Polar residues" evidence="13">
    <location>
        <begin position="520"/>
        <end position="532"/>
    </location>
</feature>
<dbReference type="Pfam" id="PF08345">
    <property type="entry name" value="YscJ_FliF_C"/>
    <property type="match status" value="1"/>
</dbReference>
<dbReference type="InterPro" id="IPR006182">
    <property type="entry name" value="FliF_N_dom"/>
</dbReference>
<dbReference type="Gene3D" id="3.30.300.30">
    <property type="match status" value="1"/>
</dbReference>
<feature type="transmembrane region" description="Helical" evidence="14">
    <location>
        <begin position="41"/>
        <end position="60"/>
    </location>
</feature>
<gene>
    <name evidence="17" type="ordered locus">Nhal_2345</name>
</gene>
<dbReference type="OrthoDB" id="8554211at2"/>
<dbReference type="EMBL" id="CP001798">
    <property type="protein sequence ID" value="ADE15433.1"/>
    <property type="molecule type" value="Genomic_DNA"/>
</dbReference>
<dbReference type="PRINTS" id="PR01009">
    <property type="entry name" value="FLGMRINGFLIF"/>
</dbReference>
<keyword evidence="17" id="KW-0282">Flagellum</keyword>
<dbReference type="STRING" id="472759.Nhal_2345"/>
<dbReference type="AlphaFoldDB" id="D5BV83"/>
<dbReference type="PANTHER" id="PTHR30046">
    <property type="entry name" value="FLAGELLAR M-RING PROTEIN"/>
    <property type="match status" value="1"/>
</dbReference>
<dbReference type="InterPro" id="IPR043427">
    <property type="entry name" value="YscJ/FliF"/>
</dbReference>
<feature type="compositionally biased region" description="Basic and acidic residues" evidence="13">
    <location>
        <begin position="506"/>
        <end position="519"/>
    </location>
</feature>
<evidence type="ECO:0000256" key="7">
    <source>
        <dbReference type="ARBA" id="ARBA00022692"/>
    </source>
</evidence>
<dbReference type="GO" id="GO:0009431">
    <property type="term" value="C:bacterial-type flagellum basal body, MS ring"/>
    <property type="evidence" value="ECO:0007669"/>
    <property type="project" value="InterPro"/>
</dbReference>
<evidence type="ECO:0000313" key="17">
    <source>
        <dbReference type="EMBL" id="ADE15433.1"/>
    </source>
</evidence>
<dbReference type="InterPro" id="IPR000067">
    <property type="entry name" value="FlgMring_FliF"/>
</dbReference>
<evidence type="ECO:0000259" key="15">
    <source>
        <dbReference type="Pfam" id="PF01514"/>
    </source>
</evidence>
<comment type="similarity">
    <text evidence="4 12">Belongs to the FliF family.</text>
</comment>
<keyword evidence="18" id="KW-1185">Reference proteome</keyword>
<dbReference type="InterPro" id="IPR013556">
    <property type="entry name" value="Flag_M-ring_C"/>
</dbReference>
<comment type="function">
    <text evidence="1 12">The M ring may be actively involved in energy transduction.</text>
</comment>
<reference evidence="18" key="1">
    <citation type="submission" date="2010-04" db="EMBL/GenBank/DDBJ databases">
        <title>Complete genome sequence of Nitrosococcus halophilus Nc4, a salt-adapted, aerobic obligate ammonia-oxidizing sulfur purple bacterium.</title>
        <authorList>
            <consortium name="US DOE Joint Genome Institute"/>
            <person name="Campbell M.A."/>
            <person name="Malfatti S.A."/>
            <person name="Chain P.S.G."/>
            <person name="Heidelberg J.F."/>
            <person name="Ward B.B."/>
            <person name="Klotz M.G."/>
        </authorList>
    </citation>
    <scope>NUCLEOTIDE SEQUENCE [LARGE SCALE GENOMIC DNA]</scope>
    <source>
        <strain evidence="18">Nc4</strain>
    </source>
</reference>
<dbReference type="GO" id="GO:0003774">
    <property type="term" value="F:cytoskeletal motor activity"/>
    <property type="evidence" value="ECO:0007669"/>
    <property type="project" value="InterPro"/>
</dbReference>
<dbReference type="Proteomes" id="UP000001844">
    <property type="component" value="Chromosome"/>
</dbReference>
<dbReference type="Pfam" id="PF01514">
    <property type="entry name" value="YscJ_FliF"/>
    <property type="match status" value="1"/>
</dbReference>
<feature type="domain" description="Flagellar M-ring C-terminal" evidence="16">
    <location>
        <begin position="270"/>
        <end position="443"/>
    </location>
</feature>
<dbReference type="HOGENOM" id="CLU_028108_1_1_6"/>
<evidence type="ECO:0000256" key="9">
    <source>
        <dbReference type="ARBA" id="ARBA00023136"/>
    </source>
</evidence>
<dbReference type="NCBIfam" id="TIGR00206">
    <property type="entry name" value="fliF"/>
    <property type="match status" value="1"/>
</dbReference>
<dbReference type="KEGG" id="nhl:Nhal_2345"/>
<feature type="domain" description="Flagellar M-ring N-terminal" evidence="15">
    <location>
        <begin position="62"/>
        <end position="237"/>
    </location>
</feature>
<keyword evidence="6" id="KW-1003">Cell membrane</keyword>
<feature type="compositionally biased region" description="Low complexity" evidence="13">
    <location>
        <begin position="348"/>
        <end position="361"/>
    </location>
</feature>
<feature type="transmembrane region" description="Helical" evidence="14">
    <location>
        <begin position="462"/>
        <end position="484"/>
    </location>
</feature>
<keyword evidence="9 14" id="KW-0472">Membrane</keyword>
<keyword evidence="8 14" id="KW-1133">Transmembrane helix</keyword>
<dbReference type="eggNOG" id="COG1766">
    <property type="taxonomic scope" value="Bacteria"/>
</dbReference>
<evidence type="ECO:0000256" key="8">
    <source>
        <dbReference type="ARBA" id="ARBA00022989"/>
    </source>
</evidence>
<evidence type="ECO:0000256" key="12">
    <source>
        <dbReference type="PIRNR" id="PIRNR004862"/>
    </source>
</evidence>
<dbReference type="InterPro" id="IPR045851">
    <property type="entry name" value="AMP-bd_C_sf"/>
</dbReference>
<evidence type="ECO:0000256" key="10">
    <source>
        <dbReference type="ARBA" id="ARBA00023143"/>
    </source>
</evidence>
<protein>
    <recommendedName>
        <fullName evidence="5 12">Flagellar M-ring protein</fullName>
    </recommendedName>
</protein>
<evidence type="ECO:0000256" key="13">
    <source>
        <dbReference type="SAM" id="MobiDB-lite"/>
    </source>
</evidence>
<keyword evidence="7 14" id="KW-0812">Transmembrane</keyword>
<dbReference type="GO" id="GO:0005886">
    <property type="term" value="C:plasma membrane"/>
    <property type="evidence" value="ECO:0007669"/>
    <property type="project" value="UniProtKB-SubCell"/>
</dbReference>
<evidence type="ECO:0000256" key="2">
    <source>
        <dbReference type="ARBA" id="ARBA00004117"/>
    </source>
</evidence>
<dbReference type="GO" id="GO:0071973">
    <property type="term" value="P:bacterial-type flagellum-dependent cell motility"/>
    <property type="evidence" value="ECO:0007669"/>
    <property type="project" value="InterPro"/>
</dbReference>
<dbReference type="RefSeq" id="WP_013033295.1">
    <property type="nucleotide sequence ID" value="NC_013960.1"/>
</dbReference>
<proteinExistence type="inferred from homology"/>
<keyword evidence="17" id="KW-0969">Cilium</keyword>
<feature type="compositionally biased region" description="Basic and acidic residues" evidence="13">
    <location>
        <begin position="295"/>
        <end position="307"/>
    </location>
</feature>
<dbReference type="PANTHER" id="PTHR30046:SF0">
    <property type="entry name" value="FLAGELLAR M-RING PROTEIN"/>
    <property type="match status" value="1"/>
</dbReference>
<feature type="region of interest" description="Disordered" evidence="13">
    <location>
        <begin position="497"/>
        <end position="534"/>
    </location>
</feature>
<comment type="subcellular location">
    <subcellularLocation>
        <location evidence="2 12">Bacterial flagellum basal body</location>
    </subcellularLocation>
    <subcellularLocation>
        <location evidence="3">Cell membrane</location>
        <topology evidence="3">Multi-pass membrane protein</topology>
    </subcellularLocation>
</comment>
<evidence type="ECO:0000259" key="16">
    <source>
        <dbReference type="Pfam" id="PF08345"/>
    </source>
</evidence>
<evidence type="ECO:0000256" key="6">
    <source>
        <dbReference type="ARBA" id="ARBA00022475"/>
    </source>
</evidence>
<evidence type="ECO:0000256" key="1">
    <source>
        <dbReference type="ARBA" id="ARBA00003820"/>
    </source>
</evidence>
<evidence type="ECO:0000256" key="3">
    <source>
        <dbReference type="ARBA" id="ARBA00004651"/>
    </source>
</evidence>